<dbReference type="EC" id="3.5.2.6" evidence="3"/>
<name>A0A5M6DMB5_9BACT</name>
<comment type="similarity">
    <text evidence="2">Belongs to the class-A beta-lactamase family.</text>
</comment>
<evidence type="ECO:0000256" key="2">
    <source>
        <dbReference type="ARBA" id="ARBA00009009"/>
    </source>
</evidence>
<comment type="catalytic activity">
    <reaction evidence="1">
        <text>a beta-lactam + H2O = a substituted beta-amino acid</text>
        <dbReference type="Rhea" id="RHEA:20401"/>
        <dbReference type="ChEBI" id="CHEBI:15377"/>
        <dbReference type="ChEBI" id="CHEBI:35627"/>
        <dbReference type="ChEBI" id="CHEBI:140347"/>
        <dbReference type="EC" id="3.5.2.6"/>
    </reaction>
</comment>
<dbReference type="InterPro" id="IPR045155">
    <property type="entry name" value="Beta-lactam_cat"/>
</dbReference>
<gene>
    <name evidence="6" type="ORF">F0145_09635</name>
</gene>
<evidence type="ECO:0000259" key="5">
    <source>
        <dbReference type="Pfam" id="PF13354"/>
    </source>
</evidence>
<proteinExistence type="inferred from homology"/>
<keyword evidence="4" id="KW-1133">Transmembrane helix</keyword>
<dbReference type="Proteomes" id="UP000323426">
    <property type="component" value="Unassembled WGS sequence"/>
</dbReference>
<dbReference type="GO" id="GO:0030655">
    <property type="term" value="P:beta-lactam antibiotic catabolic process"/>
    <property type="evidence" value="ECO:0007669"/>
    <property type="project" value="InterPro"/>
</dbReference>
<dbReference type="SUPFAM" id="SSF56601">
    <property type="entry name" value="beta-lactamase/transpeptidase-like"/>
    <property type="match status" value="1"/>
</dbReference>
<dbReference type="AlphaFoldDB" id="A0A5M6DMB5"/>
<evidence type="ECO:0000256" key="3">
    <source>
        <dbReference type="ARBA" id="ARBA00012865"/>
    </source>
</evidence>
<feature type="transmembrane region" description="Helical" evidence="4">
    <location>
        <begin position="37"/>
        <end position="55"/>
    </location>
</feature>
<dbReference type="InterPro" id="IPR000871">
    <property type="entry name" value="Beta-lactam_class-A"/>
</dbReference>
<keyword evidence="4" id="KW-0472">Membrane</keyword>
<accession>A0A5M6DMB5</accession>
<dbReference type="PANTHER" id="PTHR35333:SF3">
    <property type="entry name" value="BETA-LACTAMASE-TYPE TRANSPEPTIDASE FOLD CONTAINING PROTEIN"/>
    <property type="match status" value="1"/>
</dbReference>
<feature type="domain" description="Beta-lactamase class A catalytic" evidence="5">
    <location>
        <begin position="112"/>
        <end position="387"/>
    </location>
</feature>
<dbReference type="PANTHER" id="PTHR35333">
    <property type="entry name" value="BETA-LACTAMASE"/>
    <property type="match status" value="1"/>
</dbReference>
<organism evidence="6 7">
    <name type="scientific">Adhaeribacter rhizoryzae</name>
    <dbReference type="NCBI Taxonomy" id="2607907"/>
    <lineage>
        <taxon>Bacteria</taxon>
        <taxon>Pseudomonadati</taxon>
        <taxon>Bacteroidota</taxon>
        <taxon>Cytophagia</taxon>
        <taxon>Cytophagales</taxon>
        <taxon>Hymenobacteraceae</taxon>
        <taxon>Adhaeribacter</taxon>
    </lineage>
</organism>
<dbReference type="Gene3D" id="3.40.710.10">
    <property type="entry name" value="DD-peptidase/beta-lactamase superfamily"/>
    <property type="match status" value="1"/>
</dbReference>
<dbReference type="GO" id="GO:0008800">
    <property type="term" value="F:beta-lactamase activity"/>
    <property type="evidence" value="ECO:0007669"/>
    <property type="project" value="UniProtKB-EC"/>
</dbReference>
<comment type="caution">
    <text evidence="6">The sequence shown here is derived from an EMBL/GenBank/DDBJ whole genome shotgun (WGS) entry which is preliminary data.</text>
</comment>
<reference evidence="6 7" key="1">
    <citation type="submission" date="2019-09" db="EMBL/GenBank/DDBJ databases">
        <title>Genome sequence and assembly of Adhaeribacter sp.</title>
        <authorList>
            <person name="Chhetri G."/>
        </authorList>
    </citation>
    <scope>NUCLEOTIDE SEQUENCE [LARGE SCALE GENOMIC DNA]</scope>
    <source>
        <strain evidence="6 7">DK36</strain>
    </source>
</reference>
<keyword evidence="4" id="KW-0812">Transmembrane</keyword>
<keyword evidence="6" id="KW-0378">Hydrolase</keyword>
<sequence length="453" mass="52506">MPGWSNINNKICFIYSGTKKHLGWFNTLISKVNKLKAAFLFFTLIFLIFVFILAGNNVQAQKRNLVEQILRQTSDSLLQEIVVHPDKYQVQILYTQINRDKNNLPKFTSYAYNLNSEKYFYPASTVKLPGALAALEKINNLNIPGLTKDTPLNIDSAYQKQTRVRSDSTAANGKASVAQYIKKIFLVSDNDAYNRLYEFVGQETLNQTLHQKGYKEVRLLHRLSVGDNAAHGRYTNPITFYHDNKIIYQQPLVFNPNIYSNKLKTTLVGKGFYQDGQLINSPIDFSERNNISIKNLHEILQSVIFPEATPAKKRFNLTPDDYNFLYKYMAMRPRESSYPSYNPQEFNDSYGKFFMFGGTKEPIPSNIRIFNKAGWAYGYLIDNAYVVDFENNVEFFLTAVILANEDLIFNDDKYEYDNVGLPFMNKLGNLIYKHELIRKKKYDPDLQKFRITF</sequence>
<evidence type="ECO:0000313" key="6">
    <source>
        <dbReference type="EMBL" id="KAA5547566.1"/>
    </source>
</evidence>
<dbReference type="InterPro" id="IPR012338">
    <property type="entry name" value="Beta-lactam/transpept-like"/>
</dbReference>
<evidence type="ECO:0000256" key="4">
    <source>
        <dbReference type="SAM" id="Phobius"/>
    </source>
</evidence>
<dbReference type="Pfam" id="PF13354">
    <property type="entry name" value="Beta-lactamase2"/>
    <property type="match status" value="1"/>
</dbReference>
<evidence type="ECO:0000313" key="7">
    <source>
        <dbReference type="Proteomes" id="UP000323426"/>
    </source>
</evidence>
<dbReference type="EMBL" id="VWSF01000005">
    <property type="protein sequence ID" value="KAA5547566.1"/>
    <property type="molecule type" value="Genomic_DNA"/>
</dbReference>
<dbReference type="GO" id="GO:0046677">
    <property type="term" value="P:response to antibiotic"/>
    <property type="evidence" value="ECO:0007669"/>
    <property type="project" value="InterPro"/>
</dbReference>
<evidence type="ECO:0000256" key="1">
    <source>
        <dbReference type="ARBA" id="ARBA00001526"/>
    </source>
</evidence>
<protein>
    <recommendedName>
        <fullName evidence="3">beta-lactamase</fullName>
        <ecNumber evidence="3">3.5.2.6</ecNumber>
    </recommendedName>
</protein>
<keyword evidence="7" id="KW-1185">Reference proteome</keyword>